<sequence length="425" mass="44236">MKTVVLDDDPTGTQSATGVRVLLESDADLLTEALRLSDSVYVQTNSRAIDEDAAVRLVSRVKADAEEAARRLGEELQFVLRGDSTLRGHVFAETEVFLDHDDAVMLFVPAFPDGGRTTVDGVHLVRVGEEVLPAHETEYAQDPVFPFSTGILADYVREKSSREPVGVPLSVVRGDASALATALASAPAGSVLLPDALTDDDIRRIAAAVQAARVQGAVIVVRSAAPLAAALAGVQSQGLLPRPIVPSPRPTLLACGSHTGGAAAQLARLREEWGEEAVIDTAAALADPVAGGRAAADRARTQLADRPLTVVTTERVRSAENNTLAHGEKVMTALTTAVRDLLPAVEVVVAKGGITSAEVARTGIGATWAYVAGQVLPGVSVWRMLAHDGREITYVVVPGNVGGPETLADVLDAVGLVPVPAPSAL</sequence>
<keyword evidence="2" id="KW-0808">Transferase</keyword>
<evidence type="ECO:0000256" key="2">
    <source>
        <dbReference type="ARBA" id="ARBA00022679"/>
    </source>
</evidence>
<comment type="similarity">
    <text evidence="1">Belongs to the four-carbon acid sugar kinase family.</text>
</comment>
<evidence type="ECO:0000256" key="5">
    <source>
        <dbReference type="ARBA" id="ARBA00022840"/>
    </source>
</evidence>
<evidence type="ECO:0000313" key="9">
    <source>
        <dbReference type="EMBL" id="MDN4615788.1"/>
    </source>
</evidence>
<comment type="caution">
    <text evidence="9">The sequence shown here is derived from an EMBL/GenBank/DDBJ whole genome shotgun (WGS) entry which is preliminary data.</text>
</comment>
<protein>
    <submittedName>
        <fullName evidence="9">Four-carbon acid sugar kinase family protein</fullName>
    </submittedName>
</protein>
<dbReference type="SUPFAM" id="SSF142764">
    <property type="entry name" value="YgbK-like"/>
    <property type="match status" value="1"/>
</dbReference>
<dbReference type="GO" id="GO:0016301">
    <property type="term" value="F:kinase activity"/>
    <property type="evidence" value="ECO:0007669"/>
    <property type="project" value="UniProtKB-KW"/>
</dbReference>
<keyword evidence="4 9" id="KW-0418">Kinase</keyword>
<feature type="domain" description="Four-carbon acid sugar kinase nucleotide binding" evidence="8">
    <location>
        <begin position="253"/>
        <end position="407"/>
    </location>
</feature>
<dbReference type="Pfam" id="PF17042">
    <property type="entry name" value="NBD_C"/>
    <property type="match status" value="1"/>
</dbReference>
<evidence type="ECO:0000256" key="1">
    <source>
        <dbReference type="ARBA" id="ARBA00005715"/>
    </source>
</evidence>
<evidence type="ECO:0000256" key="6">
    <source>
        <dbReference type="ARBA" id="ARBA00023277"/>
    </source>
</evidence>
<proteinExistence type="inferred from homology"/>
<keyword evidence="10" id="KW-1185">Reference proteome</keyword>
<evidence type="ECO:0000259" key="8">
    <source>
        <dbReference type="Pfam" id="PF17042"/>
    </source>
</evidence>
<dbReference type="Pfam" id="PF07005">
    <property type="entry name" value="SBD_N"/>
    <property type="match status" value="1"/>
</dbReference>
<gene>
    <name evidence="9" type="ORF">P5G50_15150</name>
</gene>
<organism evidence="9 10">
    <name type="scientific">Leifsonia williamsii</name>
    <dbReference type="NCBI Taxonomy" id="3035919"/>
    <lineage>
        <taxon>Bacteria</taxon>
        <taxon>Bacillati</taxon>
        <taxon>Actinomycetota</taxon>
        <taxon>Actinomycetes</taxon>
        <taxon>Micrococcales</taxon>
        <taxon>Microbacteriaceae</taxon>
        <taxon>Leifsonia</taxon>
    </lineage>
</organism>
<dbReference type="InterPro" id="IPR042213">
    <property type="entry name" value="NBD_C_sf"/>
</dbReference>
<keyword evidence="3" id="KW-0547">Nucleotide-binding</keyword>
<evidence type="ECO:0000256" key="3">
    <source>
        <dbReference type="ARBA" id="ARBA00022741"/>
    </source>
</evidence>
<dbReference type="InterPro" id="IPR031475">
    <property type="entry name" value="NBD_C"/>
</dbReference>
<dbReference type="Proteomes" id="UP001174208">
    <property type="component" value="Unassembled WGS sequence"/>
</dbReference>
<dbReference type="InterPro" id="IPR010737">
    <property type="entry name" value="4-carb_acid_sugar_kinase_N"/>
</dbReference>
<dbReference type="EMBL" id="JAROCF010000001">
    <property type="protein sequence ID" value="MDN4615788.1"/>
    <property type="molecule type" value="Genomic_DNA"/>
</dbReference>
<evidence type="ECO:0000313" key="10">
    <source>
        <dbReference type="Proteomes" id="UP001174208"/>
    </source>
</evidence>
<dbReference type="RefSeq" id="WP_301212414.1">
    <property type="nucleotide sequence ID" value="NZ_JAROCF010000001.1"/>
</dbReference>
<evidence type="ECO:0000259" key="7">
    <source>
        <dbReference type="Pfam" id="PF07005"/>
    </source>
</evidence>
<accession>A0ABT8KE95</accession>
<keyword evidence="6" id="KW-0119">Carbohydrate metabolism</keyword>
<reference evidence="9" key="1">
    <citation type="submission" date="2023-06" db="EMBL/GenBank/DDBJ databases">
        <title>MT1 and MT2 Draft Genomes of Novel Species.</title>
        <authorList>
            <person name="Venkateswaran K."/>
        </authorList>
    </citation>
    <scope>NUCLEOTIDE SEQUENCE</scope>
    <source>
        <strain evidence="9">F6_8S_P_1B</strain>
    </source>
</reference>
<feature type="domain" description="Four-carbon acid sugar kinase N-terminal" evidence="7">
    <location>
        <begin position="4"/>
        <end position="231"/>
    </location>
</feature>
<evidence type="ECO:0000256" key="4">
    <source>
        <dbReference type="ARBA" id="ARBA00022777"/>
    </source>
</evidence>
<dbReference type="InterPro" id="IPR037051">
    <property type="entry name" value="4-carb_acid_sugar_kinase_N_sf"/>
</dbReference>
<dbReference type="Gene3D" id="3.40.980.20">
    <property type="entry name" value="Four-carbon acid sugar kinase, nucleotide binding domain"/>
    <property type="match status" value="1"/>
</dbReference>
<keyword evidence="5" id="KW-0067">ATP-binding</keyword>
<dbReference type="Gene3D" id="3.40.50.10840">
    <property type="entry name" value="Putative sugar-binding, N-terminal domain"/>
    <property type="match status" value="1"/>
</dbReference>
<name>A0ABT8KE95_9MICO</name>